<dbReference type="Proteomes" id="UP000626109">
    <property type="component" value="Unassembled WGS sequence"/>
</dbReference>
<comment type="caution">
    <text evidence="2">The sequence shown here is derived from an EMBL/GenBank/DDBJ whole genome shotgun (WGS) entry which is preliminary data.</text>
</comment>
<feature type="chain" id="PRO_5032871783" description="DUF3456 domain-containing protein" evidence="1">
    <location>
        <begin position="30"/>
        <end position="182"/>
    </location>
</feature>
<organism evidence="2 3">
    <name type="scientific">Polarella glacialis</name>
    <name type="common">Dinoflagellate</name>
    <dbReference type="NCBI Taxonomy" id="89957"/>
    <lineage>
        <taxon>Eukaryota</taxon>
        <taxon>Sar</taxon>
        <taxon>Alveolata</taxon>
        <taxon>Dinophyceae</taxon>
        <taxon>Suessiales</taxon>
        <taxon>Suessiaceae</taxon>
        <taxon>Polarella</taxon>
    </lineage>
</organism>
<evidence type="ECO:0000313" key="3">
    <source>
        <dbReference type="Proteomes" id="UP000626109"/>
    </source>
</evidence>
<sequence>RPLSTSAMVGLQVLRLQVFVALWSSLVAGQEGWEKGQNEEGKNVQTLKIEAPTMTEEDQYGYNMPDRYKCDSCRAVMYHVDEEFRKKQPASRRLKSWEYTDILDDTCKTAFQGYGIKLVNGQNVLSGPGIKEETALAPGMGAIQMGGESWTKRLSEICRKIVFEKVGEEEVYSYFYNNFQSQ</sequence>
<evidence type="ECO:0008006" key="4">
    <source>
        <dbReference type="Google" id="ProtNLM"/>
    </source>
</evidence>
<dbReference type="GO" id="GO:0034663">
    <property type="term" value="C:endoplasmic reticulum chaperone complex"/>
    <property type="evidence" value="ECO:0007669"/>
    <property type="project" value="TreeGrafter"/>
</dbReference>
<accession>A0A813I1V1</accession>
<name>A0A813I1V1_POLGL</name>
<evidence type="ECO:0000256" key="1">
    <source>
        <dbReference type="SAM" id="SignalP"/>
    </source>
</evidence>
<dbReference type="InterPro" id="IPR052682">
    <property type="entry name" value="MZB1"/>
</dbReference>
<feature type="non-terminal residue" evidence="2">
    <location>
        <position position="182"/>
    </location>
</feature>
<feature type="signal peptide" evidence="1">
    <location>
        <begin position="1"/>
        <end position="29"/>
    </location>
</feature>
<gene>
    <name evidence="2" type="ORF">PGLA2088_LOCUS2635</name>
</gene>
<dbReference type="PANTHER" id="PTHR15881">
    <property type="entry name" value="MARGINAL ZONE B- AND B1-CELL-SPECIFIC PROTEIN"/>
    <property type="match status" value="1"/>
</dbReference>
<dbReference type="AlphaFoldDB" id="A0A813I1V1"/>
<dbReference type="PANTHER" id="PTHR15881:SF2">
    <property type="entry name" value="MARGINAL ZONE B- AND B1-CELL-SPECIFIC PROTEIN"/>
    <property type="match status" value="1"/>
</dbReference>
<dbReference type="GO" id="GO:0005576">
    <property type="term" value="C:extracellular region"/>
    <property type="evidence" value="ECO:0007669"/>
    <property type="project" value="TreeGrafter"/>
</dbReference>
<protein>
    <recommendedName>
        <fullName evidence="4">DUF3456 domain-containing protein</fullName>
    </recommendedName>
</protein>
<evidence type="ECO:0000313" key="2">
    <source>
        <dbReference type="EMBL" id="CAE8643963.1"/>
    </source>
</evidence>
<proteinExistence type="predicted"/>
<reference evidence="2" key="1">
    <citation type="submission" date="2021-02" db="EMBL/GenBank/DDBJ databases">
        <authorList>
            <person name="Dougan E. K."/>
            <person name="Rhodes N."/>
            <person name="Thang M."/>
            <person name="Chan C."/>
        </authorList>
    </citation>
    <scope>NUCLEOTIDE SEQUENCE</scope>
</reference>
<keyword evidence="1" id="KW-0732">Signal</keyword>
<dbReference type="EMBL" id="CAJNNW010002192">
    <property type="protein sequence ID" value="CAE8643963.1"/>
    <property type="molecule type" value="Genomic_DNA"/>
</dbReference>
<feature type="non-terminal residue" evidence="2">
    <location>
        <position position="1"/>
    </location>
</feature>